<reference evidence="1 2" key="1">
    <citation type="journal article" date="2019" name="Genome Biol. Evol.">
        <title>The Rhododendron genome and chromosomal organization provide insight into shared whole-genome duplications across the heath family (Ericaceae).</title>
        <authorList>
            <person name="Soza V.L."/>
            <person name="Lindsley D."/>
            <person name="Waalkes A."/>
            <person name="Ramage E."/>
            <person name="Patwardhan R.P."/>
            <person name="Burton J.N."/>
            <person name="Adey A."/>
            <person name="Kumar A."/>
            <person name="Qiu R."/>
            <person name="Shendure J."/>
            <person name="Hall B."/>
        </authorList>
    </citation>
    <scope>NUCLEOTIDE SEQUENCE [LARGE SCALE GENOMIC DNA]</scope>
    <source>
        <strain evidence="1">RSF 1966-606</strain>
    </source>
</reference>
<protein>
    <submittedName>
        <fullName evidence="1">Uncharacterized protein</fullName>
    </submittedName>
</protein>
<gene>
    <name evidence="1" type="ORF">C3L33_11615</name>
</gene>
<dbReference type="EMBL" id="QEFC01001721">
    <property type="protein sequence ID" value="KAE9456610.1"/>
    <property type="molecule type" value="Genomic_DNA"/>
</dbReference>
<dbReference type="AlphaFoldDB" id="A0A6A4LE53"/>
<organism evidence="1 2">
    <name type="scientific">Rhododendron williamsianum</name>
    <dbReference type="NCBI Taxonomy" id="262921"/>
    <lineage>
        <taxon>Eukaryota</taxon>
        <taxon>Viridiplantae</taxon>
        <taxon>Streptophyta</taxon>
        <taxon>Embryophyta</taxon>
        <taxon>Tracheophyta</taxon>
        <taxon>Spermatophyta</taxon>
        <taxon>Magnoliopsida</taxon>
        <taxon>eudicotyledons</taxon>
        <taxon>Gunneridae</taxon>
        <taxon>Pentapetalae</taxon>
        <taxon>asterids</taxon>
        <taxon>Ericales</taxon>
        <taxon>Ericaceae</taxon>
        <taxon>Ericoideae</taxon>
        <taxon>Rhodoreae</taxon>
        <taxon>Rhododendron</taxon>
    </lineage>
</organism>
<sequence>MRNDGQRHPGRANGFIPTSFRALSSYLRIVSSGASSVARSAASAASAIVERDNDNSHDQFRAVDLEYLGSNYPDYEDINLDYSMEGL</sequence>
<feature type="non-terminal residue" evidence="1">
    <location>
        <position position="1"/>
    </location>
</feature>
<dbReference type="Proteomes" id="UP000428333">
    <property type="component" value="Linkage Group LG07"/>
</dbReference>
<evidence type="ECO:0000313" key="1">
    <source>
        <dbReference type="EMBL" id="KAE9456610.1"/>
    </source>
</evidence>
<proteinExistence type="predicted"/>
<keyword evidence="2" id="KW-1185">Reference proteome</keyword>
<dbReference type="OrthoDB" id="10543305at2759"/>
<accession>A0A6A4LE53</accession>
<name>A0A6A4LE53_9ERIC</name>
<comment type="caution">
    <text evidence="1">The sequence shown here is derived from an EMBL/GenBank/DDBJ whole genome shotgun (WGS) entry which is preliminary data.</text>
</comment>
<evidence type="ECO:0000313" key="2">
    <source>
        <dbReference type="Proteomes" id="UP000428333"/>
    </source>
</evidence>